<sequence>MRRRTGEGPLEWDGRKVYTGEDLEQLTDAVDDPEHVENPEHYRRRLRHGIALVLVLLLVIAMAVAGYLVLTKRLDLPWPQPGSDAAAAPSEPACPPGERQYLDPVGVTVDVYNATGRPGLAEGTQSQLVDRGFRPGALGNDSLPSRGMVGLVVSGPEGYDAALTVQRQIPGAVYERDDDMQGVTVRLVLGESFQELQPPAEVSTAPGPLVCQ</sequence>
<name>A0ABP7E324_9MICC</name>
<comment type="caution">
    <text evidence="3">The sequence shown here is derived from an EMBL/GenBank/DDBJ whole genome shotgun (WGS) entry which is preliminary data.</text>
</comment>
<keyword evidence="1" id="KW-0812">Transmembrane</keyword>
<dbReference type="InterPro" id="IPR027381">
    <property type="entry name" value="LytR/CpsA/Psr_C"/>
</dbReference>
<proteinExistence type="predicted"/>
<feature type="domain" description="LytR/CpsA/Psr regulator C-terminal" evidence="2">
    <location>
        <begin position="107"/>
        <end position="193"/>
    </location>
</feature>
<keyword evidence="1" id="KW-0472">Membrane</keyword>
<evidence type="ECO:0000313" key="4">
    <source>
        <dbReference type="Proteomes" id="UP001501536"/>
    </source>
</evidence>
<dbReference type="Gene3D" id="3.30.70.2390">
    <property type="match status" value="1"/>
</dbReference>
<evidence type="ECO:0000256" key="1">
    <source>
        <dbReference type="SAM" id="Phobius"/>
    </source>
</evidence>
<keyword evidence="4" id="KW-1185">Reference proteome</keyword>
<organism evidence="3 4">
    <name type="scientific">Zhihengliuella alba</name>
    <dbReference type="NCBI Taxonomy" id="547018"/>
    <lineage>
        <taxon>Bacteria</taxon>
        <taxon>Bacillati</taxon>
        <taxon>Actinomycetota</taxon>
        <taxon>Actinomycetes</taxon>
        <taxon>Micrococcales</taxon>
        <taxon>Micrococcaceae</taxon>
        <taxon>Zhihengliuella</taxon>
    </lineage>
</organism>
<keyword evidence="1" id="KW-1133">Transmembrane helix</keyword>
<dbReference type="Pfam" id="PF13399">
    <property type="entry name" value="LytR_C"/>
    <property type="match status" value="1"/>
</dbReference>
<dbReference type="RefSeq" id="WP_344886081.1">
    <property type="nucleotide sequence ID" value="NZ_BAABCJ010000007.1"/>
</dbReference>
<gene>
    <name evidence="3" type="ORF">GCM10022377_28160</name>
</gene>
<feature type="transmembrane region" description="Helical" evidence="1">
    <location>
        <begin position="50"/>
        <end position="70"/>
    </location>
</feature>
<accession>A0ABP7E324</accession>
<reference evidence="4" key="1">
    <citation type="journal article" date="2019" name="Int. J. Syst. Evol. Microbiol.">
        <title>The Global Catalogue of Microorganisms (GCM) 10K type strain sequencing project: providing services to taxonomists for standard genome sequencing and annotation.</title>
        <authorList>
            <consortium name="The Broad Institute Genomics Platform"/>
            <consortium name="The Broad Institute Genome Sequencing Center for Infectious Disease"/>
            <person name="Wu L."/>
            <person name="Ma J."/>
        </authorList>
    </citation>
    <scope>NUCLEOTIDE SEQUENCE [LARGE SCALE GENOMIC DNA]</scope>
    <source>
        <strain evidence="4">JCM 16961</strain>
    </source>
</reference>
<evidence type="ECO:0000259" key="2">
    <source>
        <dbReference type="Pfam" id="PF13399"/>
    </source>
</evidence>
<dbReference type="EMBL" id="BAABCJ010000007">
    <property type="protein sequence ID" value="GAA3712779.1"/>
    <property type="molecule type" value="Genomic_DNA"/>
</dbReference>
<protein>
    <recommendedName>
        <fullName evidence="2">LytR/CpsA/Psr regulator C-terminal domain-containing protein</fullName>
    </recommendedName>
</protein>
<evidence type="ECO:0000313" key="3">
    <source>
        <dbReference type="EMBL" id="GAA3712779.1"/>
    </source>
</evidence>
<dbReference type="Proteomes" id="UP001501536">
    <property type="component" value="Unassembled WGS sequence"/>
</dbReference>